<dbReference type="GO" id="GO:0005886">
    <property type="term" value="C:plasma membrane"/>
    <property type="evidence" value="ECO:0007669"/>
    <property type="project" value="UniProtKB-SubCell"/>
</dbReference>
<organism evidence="20 21">
    <name type="scientific">Peribacillus cavernae</name>
    <dbReference type="NCBI Taxonomy" id="1674310"/>
    <lineage>
        <taxon>Bacteria</taxon>
        <taxon>Bacillati</taxon>
        <taxon>Bacillota</taxon>
        <taxon>Bacilli</taxon>
        <taxon>Bacillales</taxon>
        <taxon>Bacillaceae</taxon>
        <taxon>Peribacillus</taxon>
    </lineage>
</organism>
<evidence type="ECO:0000256" key="18">
    <source>
        <dbReference type="PIRSR" id="PIRSR600829-4"/>
    </source>
</evidence>
<comment type="cofactor">
    <cofactor evidence="18">
        <name>Mg(2+)</name>
        <dbReference type="ChEBI" id="CHEBI:18420"/>
    </cofactor>
    <text evidence="18">Mn(2+), Zn(2+), Cd(2+) and Co(2+) support activity to lesser extents.</text>
</comment>
<dbReference type="GO" id="GO:0016301">
    <property type="term" value="F:kinase activity"/>
    <property type="evidence" value="ECO:0007669"/>
    <property type="project" value="UniProtKB-KW"/>
</dbReference>
<sequence>MGLQEKSKTSRPLYKSFMFAFQGIKGVVKSERNMKIHLAAACAVLFFGWYFSVSRLEWLFLLVAISGTITLEMVNSAIERTVDLITGDIHPLAKQAKDIAAGAVLVYAVFSVLTGLIIFLPRLFGIMYYVISPLLR</sequence>
<gene>
    <name evidence="20" type="ORF">ELQ35_12760</name>
</gene>
<keyword evidence="9 17" id="KW-0067">ATP-binding</keyword>
<keyword evidence="18" id="KW-0479">Metal-binding</keyword>
<dbReference type="GO" id="GO:0005524">
    <property type="term" value="F:ATP binding"/>
    <property type="evidence" value="ECO:0007669"/>
    <property type="project" value="UniProtKB-KW"/>
</dbReference>
<keyword evidence="8 20" id="KW-0418">Kinase</keyword>
<evidence type="ECO:0000256" key="7">
    <source>
        <dbReference type="ARBA" id="ARBA00022741"/>
    </source>
</evidence>
<name>A0A3S0VLV4_9BACI</name>
<dbReference type="InterPro" id="IPR000829">
    <property type="entry name" value="DAGK"/>
</dbReference>
<keyword evidence="4" id="KW-0444">Lipid biosynthesis</keyword>
<evidence type="ECO:0000256" key="2">
    <source>
        <dbReference type="ARBA" id="ARBA00005967"/>
    </source>
</evidence>
<evidence type="ECO:0000256" key="12">
    <source>
        <dbReference type="ARBA" id="ARBA00023136"/>
    </source>
</evidence>
<keyword evidence="14" id="KW-1208">Phospholipid metabolism</keyword>
<feature type="binding site" evidence="18">
    <location>
        <position position="79"/>
    </location>
    <ligand>
        <name>a divalent metal cation</name>
        <dbReference type="ChEBI" id="CHEBI:60240"/>
    </ligand>
</feature>
<reference evidence="20 21" key="1">
    <citation type="submission" date="2018-12" db="EMBL/GenBank/DDBJ databases">
        <title>Bacillus chawlae sp. nov., Bacillus glennii sp. nov., and Bacillus saganii sp. nov. Isolated from the Vehicle Assembly Building at Kennedy Space Center where the Viking Spacecraft were Assembled.</title>
        <authorList>
            <person name="Seuylemezian A."/>
            <person name="Vaishampayan P."/>
        </authorList>
    </citation>
    <scope>NUCLEOTIDE SEQUENCE [LARGE SCALE GENOMIC DNA]</scope>
    <source>
        <strain evidence="20 21">L5</strain>
    </source>
</reference>
<evidence type="ECO:0000256" key="9">
    <source>
        <dbReference type="ARBA" id="ARBA00022840"/>
    </source>
</evidence>
<evidence type="ECO:0000313" key="21">
    <source>
        <dbReference type="Proteomes" id="UP000267430"/>
    </source>
</evidence>
<dbReference type="GO" id="GO:0008654">
    <property type="term" value="P:phospholipid biosynthetic process"/>
    <property type="evidence" value="ECO:0007669"/>
    <property type="project" value="UniProtKB-KW"/>
</dbReference>
<dbReference type="Pfam" id="PF01219">
    <property type="entry name" value="DAGK_prokar"/>
    <property type="match status" value="1"/>
</dbReference>
<dbReference type="PROSITE" id="PS01069">
    <property type="entry name" value="DAGK_PROKAR"/>
    <property type="match status" value="1"/>
</dbReference>
<protein>
    <submittedName>
        <fullName evidence="20">Diacylglycerol kinase family protein</fullName>
    </submittedName>
</protein>
<dbReference type="RefSeq" id="WP_126865210.1">
    <property type="nucleotide sequence ID" value="NZ_RYZZ01000016.1"/>
</dbReference>
<evidence type="ECO:0000256" key="4">
    <source>
        <dbReference type="ARBA" id="ARBA00022516"/>
    </source>
</evidence>
<feature type="transmembrane region" description="Helical" evidence="19">
    <location>
        <begin position="34"/>
        <end position="52"/>
    </location>
</feature>
<evidence type="ECO:0000256" key="19">
    <source>
        <dbReference type="SAM" id="Phobius"/>
    </source>
</evidence>
<comment type="similarity">
    <text evidence="2">Belongs to the bacterial diacylglycerol kinase family.</text>
</comment>
<evidence type="ECO:0000256" key="8">
    <source>
        <dbReference type="ARBA" id="ARBA00022777"/>
    </source>
</evidence>
<feature type="binding site" evidence="18">
    <location>
        <position position="31"/>
    </location>
    <ligand>
        <name>a divalent metal cation</name>
        <dbReference type="ChEBI" id="CHEBI:60240"/>
    </ligand>
</feature>
<keyword evidence="5" id="KW-0808">Transferase</keyword>
<keyword evidence="12 19" id="KW-0472">Membrane</keyword>
<dbReference type="EMBL" id="RYZZ01000016">
    <property type="protein sequence ID" value="RUQ28449.1"/>
    <property type="molecule type" value="Genomic_DNA"/>
</dbReference>
<evidence type="ECO:0000256" key="14">
    <source>
        <dbReference type="ARBA" id="ARBA00023264"/>
    </source>
</evidence>
<feature type="binding site" evidence="17">
    <location>
        <position position="31"/>
    </location>
    <ligand>
        <name>ATP</name>
        <dbReference type="ChEBI" id="CHEBI:30616"/>
    </ligand>
</feature>
<dbReference type="PANTHER" id="PTHR34299:SF1">
    <property type="entry name" value="DIACYLGLYCEROL KINASE"/>
    <property type="match status" value="1"/>
</dbReference>
<comment type="subcellular location">
    <subcellularLocation>
        <location evidence="1">Cell membrane</location>
        <topology evidence="1">Multi-pass membrane protein</topology>
    </subcellularLocation>
</comment>
<dbReference type="AlphaFoldDB" id="A0A3S0VLV4"/>
<feature type="transmembrane region" description="Helical" evidence="19">
    <location>
        <begin position="58"/>
        <end position="78"/>
    </location>
</feature>
<dbReference type="Gene3D" id="1.10.287.3610">
    <property type="match status" value="1"/>
</dbReference>
<keyword evidence="7 17" id="KW-0547">Nucleotide-binding</keyword>
<dbReference type="InterPro" id="IPR033717">
    <property type="entry name" value="UDPK"/>
</dbReference>
<accession>A0A3S0VLV4</accession>
<feature type="active site" description="Proton acceptor" evidence="15">
    <location>
        <position position="72"/>
    </location>
</feature>
<keyword evidence="21" id="KW-1185">Reference proteome</keyword>
<evidence type="ECO:0000256" key="3">
    <source>
        <dbReference type="ARBA" id="ARBA00022475"/>
    </source>
</evidence>
<keyword evidence="18" id="KW-0460">Magnesium</keyword>
<evidence type="ECO:0000256" key="15">
    <source>
        <dbReference type="PIRSR" id="PIRSR600829-1"/>
    </source>
</evidence>
<keyword evidence="3" id="KW-1003">Cell membrane</keyword>
<dbReference type="Proteomes" id="UP000267430">
    <property type="component" value="Unassembled WGS sequence"/>
</dbReference>
<dbReference type="CDD" id="cd14265">
    <property type="entry name" value="UDPK_IM_like"/>
    <property type="match status" value="1"/>
</dbReference>
<feature type="binding site" evidence="17">
    <location>
        <position position="79"/>
    </location>
    <ligand>
        <name>ATP</name>
        <dbReference type="ChEBI" id="CHEBI:30616"/>
    </ligand>
</feature>
<evidence type="ECO:0000313" key="20">
    <source>
        <dbReference type="EMBL" id="RUQ28449.1"/>
    </source>
</evidence>
<evidence type="ECO:0000256" key="17">
    <source>
        <dbReference type="PIRSR" id="PIRSR600829-3"/>
    </source>
</evidence>
<evidence type="ECO:0000256" key="10">
    <source>
        <dbReference type="ARBA" id="ARBA00022989"/>
    </source>
</evidence>
<dbReference type="GO" id="GO:0046872">
    <property type="term" value="F:metal ion binding"/>
    <property type="evidence" value="ECO:0007669"/>
    <property type="project" value="UniProtKB-KW"/>
</dbReference>
<evidence type="ECO:0000256" key="13">
    <source>
        <dbReference type="ARBA" id="ARBA00023209"/>
    </source>
</evidence>
<feature type="binding site" evidence="16">
    <location>
        <position position="72"/>
    </location>
    <ligand>
        <name>substrate</name>
    </ligand>
</feature>
<evidence type="ECO:0000256" key="11">
    <source>
        <dbReference type="ARBA" id="ARBA00023098"/>
    </source>
</evidence>
<evidence type="ECO:0000256" key="1">
    <source>
        <dbReference type="ARBA" id="ARBA00004651"/>
    </source>
</evidence>
<evidence type="ECO:0000256" key="6">
    <source>
        <dbReference type="ARBA" id="ARBA00022692"/>
    </source>
</evidence>
<dbReference type="OrthoDB" id="9789934at2"/>
<keyword evidence="13" id="KW-0594">Phospholipid biosynthesis</keyword>
<keyword evidence="10 19" id="KW-1133">Transmembrane helix</keyword>
<keyword evidence="6 19" id="KW-0812">Transmembrane</keyword>
<proteinExistence type="inferred from homology"/>
<keyword evidence="11" id="KW-0443">Lipid metabolism</keyword>
<evidence type="ECO:0000256" key="5">
    <source>
        <dbReference type="ARBA" id="ARBA00022679"/>
    </source>
</evidence>
<dbReference type="InterPro" id="IPR036945">
    <property type="entry name" value="DAGK_sf"/>
</dbReference>
<feature type="transmembrane region" description="Helical" evidence="19">
    <location>
        <begin position="99"/>
        <end position="131"/>
    </location>
</feature>
<evidence type="ECO:0000256" key="16">
    <source>
        <dbReference type="PIRSR" id="PIRSR600829-2"/>
    </source>
</evidence>
<dbReference type="PANTHER" id="PTHR34299">
    <property type="entry name" value="DIACYLGLYCEROL KINASE"/>
    <property type="match status" value="1"/>
</dbReference>
<comment type="caution">
    <text evidence="20">The sequence shown here is derived from an EMBL/GenBank/DDBJ whole genome shotgun (WGS) entry which is preliminary data.</text>
</comment>
<feature type="binding site" evidence="17">
    <location>
        <begin position="97"/>
        <end position="98"/>
    </location>
    <ligand>
        <name>ATP</name>
        <dbReference type="ChEBI" id="CHEBI:30616"/>
    </ligand>
</feature>